<evidence type="ECO:0000313" key="4">
    <source>
        <dbReference type="Proteomes" id="UP000663829"/>
    </source>
</evidence>
<dbReference type="Proteomes" id="UP000663829">
    <property type="component" value="Unassembled WGS sequence"/>
</dbReference>
<protein>
    <submittedName>
        <fullName evidence="2">Uncharacterized protein</fullName>
    </submittedName>
</protein>
<evidence type="ECO:0000313" key="2">
    <source>
        <dbReference type="EMBL" id="CAF1042062.1"/>
    </source>
</evidence>
<feature type="compositionally biased region" description="Basic and acidic residues" evidence="1">
    <location>
        <begin position="186"/>
        <end position="203"/>
    </location>
</feature>
<dbReference type="AlphaFoldDB" id="A0A814JU48"/>
<gene>
    <name evidence="2" type="ORF">GPM918_LOCUS15831</name>
    <name evidence="3" type="ORF">SRO942_LOCUS15831</name>
</gene>
<feature type="region of interest" description="Disordered" evidence="1">
    <location>
        <begin position="177"/>
        <end position="203"/>
    </location>
</feature>
<dbReference type="Proteomes" id="UP000681722">
    <property type="component" value="Unassembled WGS sequence"/>
</dbReference>
<evidence type="ECO:0000256" key="1">
    <source>
        <dbReference type="SAM" id="MobiDB-lite"/>
    </source>
</evidence>
<name>A0A814JU48_9BILA</name>
<organism evidence="2 4">
    <name type="scientific">Didymodactylos carnosus</name>
    <dbReference type="NCBI Taxonomy" id="1234261"/>
    <lineage>
        <taxon>Eukaryota</taxon>
        <taxon>Metazoa</taxon>
        <taxon>Spiralia</taxon>
        <taxon>Gnathifera</taxon>
        <taxon>Rotifera</taxon>
        <taxon>Eurotatoria</taxon>
        <taxon>Bdelloidea</taxon>
        <taxon>Philodinida</taxon>
        <taxon>Philodinidae</taxon>
        <taxon>Didymodactylos</taxon>
    </lineage>
</organism>
<reference evidence="2" key="1">
    <citation type="submission" date="2021-02" db="EMBL/GenBank/DDBJ databases">
        <authorList>
            <person name="Nowell W R."/>
        </authorList>
    </citation>
    <scope>NUCLEOTIDE SEQUENCE</scope>
</reference>
<evidence type="ECO:0000313" key="3">
    <source>
        <dbReference type="EMBL" id="CAF3812264.1"/>
    </source>
</evidence>
<sequence>MYFAVDRSSGKPESSKTYILETKDKAANFRKGEEKVDTWDGRMQDTNIPCIFVIMLLIYREKYFHDDDSLDVNNDSTSQASTPTPTPDECFTINGQYRTPPPPYLSTSENHLPSPPPPYCTSLREESVVNETIPLTATESHSSSEIVEEQNQIQNIQQQQQQTIVQLEESSIISTINLTTPQQTTHADESQSRTNSERNNKDRYPVLSVLRNQQHNIPILCNSSNFSDISVETFQLSTIAEELSVGFIH</sequence>
<comment type="caution">
    <text evidence="2">The sequence shown here is derived from an EMBL/GenBank/DDBJ whole genome shotgun (WGS) entry which is preliminary data.</text>
</comment>
<accession>A0A814JU48</accession>
<dbReference type="EMBL" id="CAJOBC010004045">
    <property type="protein sequence ID" value="CAF3812264.1"/>
    <property type="molecule type" value="Genomic_DNA"/>
</dbReference>
<proteinExistence type="predicted"/>
<dbReference type="EMBL" id="CAJNOQ010004045">
    <property type="protein sequence ID" value="CAF1042062.1"/>
    <property type="molecule type" value="Genomic_DNA"/>
</dbReference>
<keyword evidence="4" id="KW-1185">Reference proteome</keyword>